<reference evidence="3 4" key="1">
    <citation type="submission" date="2020-08" db="EMBL/GenBank/DDBJ databases">
        <title>Genomic Encyclopedia of Type Strains, Phase IV (KMG-IV): sequencing the most valuable type-strain genomes for metagenomic binning, comparative biology and taxonomic classification.</title>
        <authorList>
            <person name="Goeker M."/>
        </authorList>
    </citation>
    <scope>NUCLEOTIDE SEQUENCE [LARGE SCALE GENOMIC DNA]</scope>
    <source>
        <strain evidence="3 4">DSM 26287</strain>
    </source>
</reference>
<dbReference type="SUPFAM" id="SSF116734">
    <property type="entry name" value="DNA methylase specificity domain"/>
    <property type="match status" value="2"/>
</dbReference>
<dbReference type="GO" id="GO:0009035">
    <property type="term" value="F:type I site-specific deoxyribonuclease activity"/>
    <property type="evidence" value="ECO:0007669"/>
    <property type="project" value="UniProtKB-EC"/>
</dbReference>
<dbReference type="GO" id="GO:0009307">
    <property type="term" value="P:DNA restriction-modification system"/>
    <property type="evidence" value="ECO:0007669"/>
    <property type="project" value="UniProtKB-KW"/>
</dbReference>
<name>A0A7X0TSQ9_9GAMM</name>
<proteinExistence type="predicted"/>
<dbReference type="GO" id="GO:0003677">
    <property type="term" value="F:DNA binding"/>
    <property type="evidence" value="ECO:0007669"/>
    <property type="project" value="UniProtKB-KW"/>
</dbReference>
<dbReference type="Proteomes" id="UP000537141">
    <property type="component" value="Unassembled WGS sequence"/>
</dbReference>
<dbReference type="RefSeq" id="WP_184422996.1">
    <property type="nucleotide sequence ID" value="NZ_AP027362.1"/>
</dbReference>
<protein>
    <submittedName>
        <fullName evidence="3">Type I restriction enzyme S subunit</fullName>
        <ecNumber evidence="3">3.1.21.3</ecNumber>
    </submittedName>
</protein>
<dbReference type="InterPro" id="IPR044946">
    <property type="entry name" value="Restrct_endonuc_typeI_TRD_sf"/>
</dbReference>
<comment type="caution">
    <text evidence="3">The sequence shown here is derived from an EMBL/GenBank/DDBJ whole genome shotgun (WGS) entry which is preliminary data.</text>
</comment>
<accession>A0A7X0TSQ9</accession>
<dbReference type="EC" id="3.1.21.3" evidence="3"/>
<sequence>MPEIATMPKYGAYKDSGFEWIGEVPDSWELTKLGSCLFPVSIKNCPDLPLLSITRELGVIERDIENQDSNHNFIPDDLSGYKKLEKGQFGMNKMKAWQGSYGVSQYTGIVSPAYFVFNFTKSINPEFFNWAIRSKLYVSYFGSASDGVRVGQWDLSKERMKAIPFILPSEKEQTAIANFLDKKTAQINEAIAIKEKQIKLLKERKQIIIQQAVTQGLNSDAPMKDSGVDWIGKIPEHWQVKRLKYVLDERNERSKTGEEPLFMMSQIHGLVVRADYHAKAEVAASNVDNKIVYKNDLVFNKLKAHLGVFFKSNIDFKGLVSPDYAVYKPKAYITDMRYLEVLFRHPRYIEQFIIRATGIVEGLIRLYTDDLFDIAVPIAPKDEQIEILKHIDSESEKFDIAIKLQIQQIEKLKEYKTTLINSAVTGKIKVPEVDSVIN</sequence>
<dbReference type="Gene3D" id="3.90.220.20">
    <property type="entry name" value="DNA methylase specificity domains"/>
    <property type="match status" value="2"/>
</dbReference>
<keyword evidence="3" id="KW-0378">Hydrolase</keyword>
<keyword evidence="1" id="KW-0680">Restriction system</keyword>
<dbReference type="InterPro" id="IPR051212">
    <property type="entry name" value="Type-I_RE_S_subunit"/>
</dbReference>
<evidence type="ECO:0000313" key="4">
    <source>
        <dbReference type="Proteomes" id="UP000537141"/>
    </source>
</evidence>
<organism evidence="3 4">
    <name type="scientific">Thalassotalea piscium</name>
    <dbReference type="NCBI Taxonomy" id="1230533"/>
    <lineage>
        <taxon>Bacteria</taxon>
        <taxon>Pseudomonadati</taxon>
        <taxon>Pseudomonadota</taxon>
        <taxon>Gammaproteobacteria</taxon>
        <taxon>Alteromonadales</taxon>
        <taxon>Colwelliaceae</taxon>
        <taxon>Thalassotalea</taxon>
    </lineage>
</organism>
<dbReference type="AlphaFoldDB" id="A0A7X0TSQ9"/>
<evidence type="ECO:0000256" key="1">
    <source>
        <dbReference type="ARBA" id="ARBA00022747"/>
    </source>
</evidence>
<dbReference type="PANTHER" id="PTHR43140:SF1">
    <property type="entry name" value="TYPE I RESTRICTION ENZYME ECOKI SPECIFICITY SUBUNIT"/>
    <property type="match status" value="1"/>
</dbReference>
<gene>
    <name evidence="3" type="ORF">HNQ55_000885</name>
</gene>
<keyword evidence="2" id="KW-0238">DNA-binding</keyword>
<dbReference type="PANTHER" id="PTHR43140">
    <property type="entry name" value="TYPE-1 RESTRICTION ENZYME ECOKI SPECIFICITY PROTEIN"/>
    <property type="match status" value="1"/>
</dbReference>
<evidence type="ECO:0000313" key="3">
    <source>
        <dbReference type="EMBL" id="MBB6542398.1"/>
    </source>
</evidence>
<dbReference type="EMBL" id="JACHHU010000004">
    <property type="protein sequence ID" value="MBB6542398.1"/>
    <property type="molecule type" value="Genomic_DNA"/>
</dbReference>
<keyword evidence="4" id="KW-1185">Reference proteome</keyword>
<evidence type="ECO:0000256" key="2">
    <source>
        <dbReference type="ARBA" id="ARBA00023125"/>
    </source>
</evidence>